<evidence type="ECO:0000256" key="1">
    <source>
        <dbReference type="SAM" id="MobiDB-lite"/>
    </source>
</evidence>
<dbReference type="EMBL" id="CP072754">
    <property type="protein sequence ID" value="QUC17601.1"/>
    <property type="molecule type" value="Genomic_DNA"/>
</dbReference>
<keyword evidence="3" id="KW-1185">Reference proteome</keyword>
<proteinExistence type="predicted"/>
<evidence type="ECO:0000313" key="2">
    <source>
        <dbReference type="EMBL" id="QUC17601.1"/>
    </source>
</evidence>
<evidence type="ECO:0000313" key="3">
    <source>
        <dbReference type="Proteomes" id="UP000027002"/>
    </source>
</evidence>
<sequence>MAPGVGTTPVNVAESTLTFTFPTQTRRANRSGYAEHDDFEGLPVRQWRQGWVNVAPPQPQEPAQQNDIWAIELIHGMPKDSGLLAPHSQELLRAARSGLLYKRPADEDEPDADMPIQSMEKTERREEETVSQGFSIKLWKQIPRSSEGSTLSHLAKRRKGTVTIASRTVEEKTSGPTVTRATVRRLDAAGNPYTEEVTLAEGQQVVGEIISTRVEVAPAPAADKLTAPLPLPQRRRPPPPKRKPKAGPGRGKKKHLVKNPSLGGGLAAGAVPTLAGPPGTVKTEIGGFQEGSGTPNPDSEMADGDDDDDDDEGDDVDEGDDEDQEDGDHQGDDADDSKLQDAEMTDAAEEPKPPTPGVPVTDGITAEKEAALPPNAPPIFTPALAHLASNSPKAEGSPLKNVMLQSPPRSQVRPVMPTAVAELPPASAAALEAFASPLPAPLLPAGANQPMSGAVKAEPPRTESLICEPPSTLGGDEDDGSVDTDVPMTETPAPEDSALPVKSAEESGKDEAPMAPSPRLSPPADDAARDDNLLPPPPEYVGNVSSPKADDAADASSDLRVKSRDGLAADSSALAGRPPLYPRDSVMTEDTIKPEDSASVSFPLTEPDAPPEVETASLEDSKDSAVAVVAPAAEAPRDGAARAGCPPPEPSHEPEENQPGLARCKSEPKTGGLSPEAAAPCEPEPTAADAPRPHVEAVSAPPGRLPTPCGDDALAEPHDTVVEGSQPAQVMLAQAQSVQGGPAEKPREPAKVEPDDEPKREIKEEPTTETAEQLKPSFLAEVLSEPAATPKLGDVPAEAPSTEDPPDGARGPSTVSPAHQVAATGPAASTALPPIAPPILPPVQPSVASLAQQPPVNELAPILPPAGGEEPKQDPSANA</sequence>
<feature type="compositionally biased region" description="Acidic residues" evidence="1">
    <location>
        <begin position="300"/>
        <end position="326"/>
    </location>
</feature>
<feature type="compositionally biased region" description="Basic and acidic residues" evidence="1">
    <location>
        <begin position="744"/>
        <end position="766"/>
    </location>
</feature>
<reference evidence="2" key="1">
    <citation type="submission" date="2020-03" db="EMBL/GenBank/DDBJ databases">
        <title>A mixture of massive structural variations and highly conserved coding sequences in Ustilaginoidea virens genome.</title>
        <authorList>
            <person name="Zhang K."/>
            <person name="Zhao Z."/>
            <person name="Zhang Z."/>
            <person name="Li Y."/>
            <person name="Hsiang T."/>
            <person name="Sun W."/>
        </authorList>
    </citation>
    <scope>NUCLEOTIDE SEQUENCE</scope>
    <source>
        <strain evidence="2">UV-8b</strain>
    </source>
</reference>
<name>A0A8E5MFK3_USTVR</name>
<feature type="compositionally biased region" description="Basic residues" evidence="1">
    <location>
        <begin position="233"/>
        <end position="257"/>
    </location>
</feature>
<feature type="region of interest" description="Disordered" evidence="1">
    <location>
        <begin position="846"/>
        <end position="879"/>
    </location>
</feature>
<gene>
    <name evidence="2" type="ORF">UV8b_01842</name>
</gene>
<feature type="compositionally biased region" description="Low complexity" evidence="1">
    <location>
        <begin position="625"/>
        <end position="634"/>
    </location>
</feature>
<dbReference type="GeneID" id="66062620"/>
<dbReference type="AlphaFoldDB" id="A0A8E5MFK3"/>
<feature type="compositionally biased region" description="Basic and acidic residues" evidence="1">
    <location>
        <begin position="557"/>
        <end position="567"/>
    </location>
</feature>
<feature type="compositionally biased region" description="Low complexity" evidence="1">
    <location>
        <begin position="675"/>
        <end position="690"/>
    </location>
</feature>
<dbReference type="RefSeq" id="XP_042995274.1">
    <property type="nucleotide sequence ID" value="XM_043139340.1"/>
</dbReference>
<organism evidence="2 3">
    <name type="scientific">Ustilaginoidea virens</name>
    <name type="common">Rice false smut fungus</name>
    <name type="synonym">Villosiclava virens</name>
    <dbReference type="NCBI Taxonomy" id="1159556"/>
    <lineage>
        <taxon>Eukaryota</taxon>
        <taxon>Fungi</taxon>
        <taxon>Dikarya</taxon>
        <taxon>Ascomycota</taxon>
        <taxon>Pezizomycotina</taxon>
        <taxon>Sordariomycetes</taxon>
        <taxon>Hypocreomycetidae</taxon>
        <taxon>Hypocreales</taxon>
        <taxon>Clavicipitaceae</taxon>
        <taxon>Ustilaginoidea</taxon>
    </lineage>
</organism>
<dbReference type="KEGG" id="uvi:66062620"/>
<evidence type="ECO:0008006" key="4">
    <source>
        <dbReference type="Google" id="ProtNLM"/>
    </source>
</evidence>
<dbReference type="OrthoDB" id="275715at2759"/>
<feature type="region of interest" description="Disordered" evidence="1">
    <location>
        <begin position="103"/>
        <end position="129"/>
    </location>
</feature>
<feature type="compositionally biased region" description="Basic and acidic residues" evidence="1">
    <location>
        <begin position="327"/>
        <end position="341"/>
    </location>
</feature>
<feature type="region of interest" description="Disordered" evidence="1">
    <location>
        <begin position="215"/>
        <end position="410"/>
    </location>
</feature>
<dbReference type="Proteomes" id="UP000027002">
    <property type="component" value="Chromosome 2"/>
</dbReference>
<protein>
    <recommendedName>
        <fullName evidence="4">LYR family protein</fullName>
    </recommendedName>
</protein>
<feature type="compositionally biased region" description="Basic and acidic residues" evidence="1">
    <location>
        <begin position="503"/>
        <end position="512"/>
    </location>
</feature>
<accession>A0A8E5MFK3</accession>
<feature type="region of interest" description="Disordered" evidence="1">
    <location>
        <begin position="447"/>
        <end position="833"/>
    </location>
</feature>